<dbReference type="OrthoDB" id="9808590at2"/>
<dbReference type="PANTHER" id="PTHR46401:SF2">
    <property type="entry name" value="GLYCOSYLTRANSFERASE WBBK-RELATED"/>
    <property type="match status" value="1"/>
</dbReference>
<dbReference type="Proteomes" id="UP000295506">
    <property type="component" value="Unassembled WGS sequence"/>
</dbReference>
<feature type="domain" description="Glycosyl transferase family 1" evidence="2">
    <location>
        <begin position="245"/>
        <end position="402"/>
    </location>
</feature>
<accession>A0A126QRD7</accession>
<dbReference type="Pfam" id="PF13439">
    <property type="entry name" value="Glyco_transf_4"/>
    <property type="match status" value="1"/>
</dbReference>
<dbReference type="GO" id="GO:0016757">
    <property type="term" value="F:glycosyltransferase activity"/>
    <property type="evidence" value="ECO:0007669"/>
    <property type="project" value="InterPro"/>
</dbReference>
<evidence type="ECO:0000313" key="6">
    <source>
        <dbReference type="Proteomes" id="UP000055611"/>
    </source>
</evidence>
<keyword evidence="1" id="KW-0808">Transferase</keyword>
<gene>
    <name evidence="4" type="ORF">AWY79_16355</name>
    <name evidence="5" type="ORF">EDC59_102304</name>
</gene>
<keyword evidence="6" id="KW-1185">Reference proteome</keyword>
<sequence length="428" mass="48313">MRVLMFGWEFPPYISGGLGTACLGLTKGLAHLGTEILFVLPRLDSDEEGHHLTLMGANRIRAKVGISEIRQLRERLAVLEVLSPLRPYLTEVEYRTLIEKNELITTEDIFAELENDFAGGYGENLMAEIVRYSLIGAHLGMSQEFDVIHAHDWLTAPAGIEAKRVSGKPLVVHAHALEFDRSGEHVNQSVYDIERAGFEAADRIIAVSHFTKETIVHRYSIDPAKITVVHNAVEKERRLDQLRVAKPFKEKLVLFLGRITFQKGPDYFVEAAAKVLEKNHDVRFAMAGTGDMLPRMVERMAELRLADRFHFLGFVRGADVERIYAMSDLYVMPSVSEPFGITPLEAMVFDVPCIVSKQSGVAEVLEDAVKVDFWDVDRLAFEIQDILENEERAGELVEKGRETLKKVQWDHAAERVLDVYRQLTGGRS</sequence>
<dbReference type="SUPFAM" id="SSF53756">
    <property type="entry name" value="UDP-Glycosyltransferase/glycogen phosphorylase"/>
    <property type="match status" value="1"/>
</dbReference>
<evidence type="ECO:0000256" key="1">
    <source>
        <dbReference type="ARBA" id="ARBA00022679"/>
    </source>
</evidence>
<feature type="domain" description="Glycosyltransferase subfamily 4-like N-terminal" evidence="3">
    <location>
        <begin position="144"/>
        <end position="237"/>
    </location>
</feature>
<dbReference type="Proteomes" id="UP000055611">
    <property type="component" value="Chromosome"/>
</dbReference>
<reference evidence="4 6" key="1">
    <citation type="journal article" date="2016" name="Front. Microbiol.">
        <title>Genome Sequence of the Piezophilic, Mesophilic Sulfate-Reducing Bacterium Desulfovibrio indicus J2T.</title>
        <authorList>
            <person name="Cao J."/>
            <person name="Maignien L."/>
            <person name="Shao Z."/>
            <person name="Alain K."/>
            <person name="Jebbar M."/>
        </authorList>
    </citation>
    <scope>NUCLEOTIDE SEQUENCE [LARGE SCALE GENOMIC DNA]</scope>
    <source>
        <strain evidence="4 6">J2</strain>
    </source>
</reference>
<dbReference type="AlphaFoldDB" id="A0A126QRD7"/>
<dbReference type="GO" id="GO:0009103">
    <property type="term" value="P:lipopolysaccharide biosynthetic process"/>
    <property type="evidence" value="ECO:0007669"/>
    <property type="project" value="TreeGrafter"/>
</dbReference>
<evidence type="ECO:0000259" key="2">
    <source>
        <dbReference type="Pfam" id="PF00534"/>
    </source>
</evidence>
<evidence type="ECO:0000313" key="7">
    <source>
        <dbReference type="Proteomes" id="UP000295506"/>
    </source>
</evidence>
<evidence type="ECO:0000313" key="4">
    <source>
        <dbReference type="EMBL" id="AMK12561.1"/>
    </source>
</evidence>
<evidence type="ECO:0000259" key="3">
    <source>
        <dbReference type="Pfam" id="PF13439"/>
    </source>
</evidence>
<dbReference type="EMBL" id="SOBK01000002">
    <property type="protein sequence ID" value="TDT90871.1"/>
    <property type="molecule type" value="Genomic_DNA"/>
</dbReference>
<protein>
    <submittedName>
        <fullName evidence="4">4-alpha-glucanotransferase</fullName>
    </submittedName>
    <submittedName>
        <fullName evidence="5">Glycosyltransferase involved in cell wall biosynthesis</fullName>
    </submittedName>
</protein>
<dbReference type="KEGG" id="dej:AWY79_16355"/>
<dbReference type="EMBL" id="CP014206">
    <property type="protein sequence ID" value="AMK12561.1"/>
    <property type="molecule type" value="Genomic_DNA"/>
</dbReference>
<dbReference type="InterPro" id="IPR001296">
    <property type="entry name" value="Glyco_trans_1"/>
</dbReference>
<evidence type="ECO:0000313" key="5">
    <source>
        <dbReference type="EMBL" id="TDT90871.1"/>
    </source>
</evidence>
<name>A0A126QRD7_9BACT</name>
<dbReference type="Gene3D" id="3.40.50.2000">
    <property type="entry name" value="Glycogen Phosphorylase B"/>
    <property type="match status" value="2"/>
</dbReference>
<dbReference type="Pfam" id="PF00534">
    <property type="entry name" value="Glycos_transf_1"/>
    <property type="match status" value="1"/>
</dbReference>
<dbReference type="PANTHER" id="PTHR46401">
    <property type="entry name" value="GLYCOSYLTRANSFERASE WBBK-RELATED"/>
    <property type="match status" value="1"/>
</dbReference>
<dbReference type="CDD" id="cd03801">
    <property type="entry name" value="GT4_PimA-like"/>
    <property type="match status" value="1"/>
</dbReference>
<dbReference type="RefSeq" id="WP_066806258.1">
    <property type="nucleotide sequence ID" value="NZ_CP014206.1"/>
</dbReference>
<organism evidence="5 7">
    <name type="scientific">Pseudodesulfovibrio indicus</name>
    <dbReference type="NCBI Taxonomy" id="1716143"/>
    <lineage>
        <taxon>Bacteria</taxon>
        <taxon>Pseudomonadati</taxon>
        <taxon>Thermodesulfobacteriota</taxon>
        <taxon>Desulfovibrionia</taxon>
        <taxon>Desulfovibrionales</taxon>
        <taxon>Desulfovibrionaceae</taxon>
    </lineage>
</organism>
<reference evidence="5 7" key="2">
    <citation type="submission" date="2019-03" db="EMBL/GenBank/DDBJ databases">
        <title>Genomic Encyclopedia of Type Strains, Phase IV (KMG-IV): sequencing the most valuable type-strain genomes for metagenomic binning, comparative biology and taxonomic classification.</title>
        <authorList>
            <person name="Goeker M."/>
        </authorList>
    </citation>
    <scope>NUCLEOTIDE SEQUENCE [LARGE SCALE GENOMIC DNA]</scope>
    <source>
        <strain evidence="5 7">DSM 101483</strain>
    </source>
</reference>
<dbReference type="InterPro" id="IPR028098">
    <property type="entry name" value="Glyco_trans_4-like_N"/>
</dbReference>
<dbReference type="PROSITE" id="PS51257">
    <property type="entry name" value="PROKAR_LIPOPROTEIN"/>
    <property type="match status" value="1"/>
</dbReference>
<proteinExistence type="predicted"/>